<proteinExistence type="predicted"/>
<organism evidence="1">
    <name type="scientific">human gut metagenome</name>
    <dbReference type="NCBI Taxonomy" id="408170"/>
    <lineage>
        <taxon>unclassified sequences</taxon>
        <taxon>metagenomes</taxon>
        <taxon>organismal metagenomes</taxon>
    </lineage>
</organism>
<evidence type="ECO:0000313" key="1">
    <source>
        <dbReference type="EMBL" id="EKC48735.1"/>
    </source>
</evidence>
<name>K1S4S2_9ZZZZ</name>
<reference evidence="1" key="1">
    <citation type="journal article" date="2013" name="Environ. Microbiol.">
        <title>Microbiota from the distal guts of lean and obese adolescents exhibit partial functional redundancy besides clear differences in community structure.</title>
        <authorList>
            <person name="Ferrer M."/>
            <person name="Ruiz A."/>
            <person name="Lanza F."/>
            <person name="Haange S.B."/>
            <person name="Oberbach A."/>
            <person name="Till H."/>
            <person name="Bargiela R."/>
            <person name="Campoy C."/>
            <person name="Segura M.T."/>
            <person name="Richter M."/>
            <person name="von Bergen M."/>
            <person name="Seifert J."/>
            <person name="Suarez A."/>
        </authorList>
    </citation>
    <scope>NUCLEOTIDE SEQUENCE</scope>
</reference>
<accession>K1S4S2</accession>
<feature type="non-terminal residue" evidence="1">
    <location>
        <position position="120"/>
    </location>
</feature>
<gene>
    <name evidence="1" type="ORF">OBE_15018</name>
</gene>
<protein>
    <submittedName>
        <fullName evidence="1">Patatin</fullName>
    </submittedName>
</protein>
<dbReference type="AlphaFoldDB" id="K1S4S2"/>
<comment type="caution">
    <text evidence="1">The sequence shown here is derived from an EMBL/GenBank/DDBJ whole genome shotgun (WGS) entry which is preliminary data.</text>
</comment>
<sequence>MPIHALVENGCKDIIALRIFGFGIEKRFRIPDDVHVTTIGPTVDLGNILNFDAEQSRRNMRLGYFDAQRVLYGLYGSTYYIDRTMSEDAARQQLLEYLGTDDGSLRTFHEKTLPQIAKAL</sequence>
<dbReference type="EMBL" id="AJWZ01010347">
    <property type="protein sequence ID" value="EKC48735.1"/>
    <property type="molecule type" value="Genomic_DNA"/>
</dbReference>